<proteinExistence type="predicted"/>
<name>A0A1U9JTM7_9HYPH</name>
<dbReference type="AlphaFoldDB" id="A0A1U9JTM7"/>
<dbReference type="Proteomes" id="UP000188912">
    <property type="component" value="Chromosome"/>
</dbReference>
<reference evidence="2 3" key="1">
    <citation type="journal article" date="2010" name="Science">
        <title>Genomic comparison of the ants Camponotus floridanus and Harpegnathos saltator.</title>
        <authorList>
            <person name="Bonasio R."/>
            <person name="Zhang G."/>
            <person name="Ye C."/>
            <person name="Mutti N.S."/>
            <person name="Fang X."/>
            <person name="Qin N."/>
            <person name="Donahue G."/>
            <person name="Yang P."/>
            <person name="Li Q."/>
            <person name="Li C."/>
            <person name="Zhang P."/>
            <person name="Huang Z."/>
            <person name="Berger S.L."/>
            <person name="Reinberg D."/>
            <person name="Wang J."/>
            <person name="Liebig J."/>
        </authorList>
    </citation>
    <scope>NUCLEOTIDE SEQUENCE [LARGE SCALE GENOMIC DNA]</scope>
    <source>
        <strain evidence="2 3">Hsal</strain>
    </source>
</reference>
<evidence type="ECO:0000313" key="3">
    <source>
        <dbReference type="Proteomes" id="UP000188912"/>
    </source>
</evidence>
<evidence type="ECO:0000313" key="2">
    <source>
        <dbReference type="EMBL" id="AQS41216.1"/>
    </source>
</evidence>
<keyword evidence="1" id="KW-0732">Signal</keyword>
<feature type="signal peptide" evidence="1">
    <location>
        <begin position="1"/>
        <end position="21"/>
    </location>
</feature>
<keyword evidence="3" id="KW-1185">Reference proteome</keyword>
<gene>
    <name evidence="2" type="ORF">BHV28_05050</name>
</gene>
<accession>A0A1U9JTM7</accession>
<feature type="chain" id="PRO_5012052698" evidence="1">
    <location>
        <begin position="22"/>
        <end position="186"/>
    </location>
</feature>
<organism evidence="2 3">
    <name type="scientific">Candidatus Tokpelaia hoelldobleri</name>
    <dbReference type="NCBI Taxonomy" id="1902579"/>
    <lineage>
        <taxon>Bacteria</taxon>
        <taxon>Pseudomonadati</taxon>
        <taxon>Pseudomonadota</taxon>
        <taxon>Alphaproteobacteria</taxon>
        <taxon>Hyphomicrobiales</taxon>
        <taxon>Candidatus Tokpelaia</taxon>
    </lineage>
</organism>
<reference evidence="2 3" key="2">
    <citation type="journal article" date="2016" name="Sci. Rep.">
        <title>The genome of Rhizobiales bacteria in predatory ants reveals urease gene functions but no genes for nitrogen fixation.</title>
        <authorList>
            <person name="Neuvonen M.M."/>
            <person name="Tamarit D."/>
            <person name="Naslund K."/>
            <person name="Liebig J."/>
            <person name="Feldhaar H."/>
            <person name="Moran N.A."/>
            <person name="Guy L."/>
            <person name="Andersson S.G."/>
        </authorList>
    </citation>
    <scope>NUCLEOTIDE SEQUENCE [LARGE SCALE GENOMIC DNA]</scope>
    <source>
        <strain evidence="2 3">Hsal</strain>
    </source>
</reference>
<dbReference type="EMBL" id="CP017315">
    <property type="protein sequence ID" value="AQS41216.1"/>
    <property type="molecule type" value="Genomic_DNA"/>
</dbReference>
<sequence length="186" mass="20258">MSFIKICSVAAIVLAGSISFAAAREATEAEMKMLGEAVQVYKTATEKGDVDGVLAKAMSARMFTETAAFSKTFGEEATVEDLRAQTRDVLVQMSKHIVISDVDIVLEKAQARELDDGTPYFIMPYAYTVKSGTQKKRISQDMIAVLDDGQWYLITVSNPRQKAVLGKAYPGLDKLGIKKPLVTPAD</sequence>
<protein>
    <submittedName>
        <fullName evidence="2">Uncharacterized protein</fullName>
    </submittedName>
</protein>
<evidence type="ECO:0000256" key="1">
    <source>
        <dbReference type="SAM" id="SignalP"/>
    </source>
</evidence>
<dbReference type="KEGG" id="thd:BHV28_05050"/>
<dbReference type="STRING" id="1902579.BHV28_05050"/>